<protein>
    <recommendedName>
        <fullName evidence="4">Nephrocystin 3-like N-terminal domain-containing protein</fullName>
    </recommendedName>
</protein>
<dbReference type="InterPro" id="IPR019775">
    <property type="entry name" value="WD40_repeat_CS"/>
</dbReference>
<dbReference type="Gene3D" id="2.130.10.10">
    <property type="entry name" value="YVTN repeat-like/Quinoprotein amine dehydrogenase"/>
    <property type="match status" value="4"/>
</dbReference>
<feature type="repeat" description="WD" evidence="3">
    <location>
        <begin position="1023"/>
        <end position="1064"/>
    </location>
</feature>
<feature type="repeat" description="WD" evidence="3">
    <location>
        <begin position="897"/>
        <end position="938"/>
    </location>
</feature>
<comment type="caution">
    <text evidence="5">The sequence shown here is derived from an EMBL/GenBank/DDBJ whole genome shotgun (WGS) entry which is preliminary data.</text>
</comment>
<dbReference type="Pfam" id="PF00400">
    <property type="entry name" value="WD40"/>
    <property type="match status" value="11"/>
</dbReference>
<feature type="repeat" description="WD" evidence="3">
    <location>
        <begin position="1191"/>
        <end position="1232"/>
    </location>
</feature>
<dbReference type="InterPro" id="IPR018391">
    <property type="entry name" value="PQQ_b-propeller_rpt"/>
</dbReference>
<dbReference type="CDD" id="cd21037">
    <property type="entry name" value="MLKL_NTD"/>
    <property type="match status" value="1"/>
</dbReference>
<organism evidence="5 6">
    <name type="scientific">Psilocybe cyanescens</name>
    <dbReference type="NCBI Taxonomy" id="93625"/>
    <lineage>
        <taxon>Eukaryota</taxon>
        <taxon>Fungi</taxon>
        <taxon>Dikarya</taxon>
        <taxon>Basidiomycota</taxon>
        <taxon>Agaricomycotina</taxon>
        <taxon>Agaricomycetes</taxon>
        <taxon>Agaricomycetidae</taxon>
        <taxon>Agaricales</taxon>
        <taxon>Agaricineae</taxon>
        <taxon>Strophariaceae</taxon>
        <taxon>Psilocybe</taxon>
    </lineage>
</organism>
<evidence type="ECO:0000259" key="4">
    <source>
        <dbReference type="Pfam" id="PF24883"/>
    </source>
</evidence>
<keyword evidence="1 3" id="KW-0853">WD repeat</keyword>
<dbReference type="PROSITE" id="PS50294">
    <property type="entry name" value="WD_REPEATS_REGION"/>
    <property type="match status" value="11"/>
</dbReference>
<dbReference type="InterPro" id="IPR036322">
    <property type="entry name" value="WD40_repeat_dom_sf"/>
</dbReference>
<proteinExistence type="predicted"/>
<evidence type="ECO:0000256" key="3">
    <source>
        <dbReference type="PROSITE-ProRule" id="PRU00221"/>
    </source>
</evidence>
<dbReference type="OrthoDB" id="3027122at2759"/>
<dbReference type="PANTHER" id="PTHR22847:SF637">
    <property type="entry name" value="WD REPEAT DOMAIN 5B"/>
    <property type="match status" value="1"/>
</dbReference>
<dbReference type="EMBL" id="NHYD01002801">
    <property type="protein sequence ID" value="PPQ84827.1"/>
    <property type="molecule type" value="Genomic_DNA"/>
</dbReference>
<dbReference type="GO" id="GO:0005634">
    <property type="term" value="C:nucleus"/>
    <property type="evidence" value="ECO:0007669"/>
    <property type="project" value="TreeGrafter"/>
</dbReference>
<dbReference type="InParanoid" id="A0A409X249"/>
<evidence type="ECO:0000256" key="2">
    <source>
        <dbReference type="ARBA" id="ARBA00022737"/>
    </source>
</evidence>
<dbReference type="GO" id="GO:1990234">
    <property type="term" value="C:transferase complex"/>
    <property type="evidence" value="ECO:0007669"/>
    <property type="project" value="UniProtKB-ARBA"/>
</dbReference>
<dbReference type="SMART" id="SM00564">
    <property type="entry name" value="PQQ"/>
    <property type="match status" value="7"/>
</dbReference>
<dbReference type="InterPro" id="IPR015943">
    <property type="entry name" value="WD40/YVTN_repeat-like_dom_sf"/>
</dbReference>
<dbReference type="Gene3D" id="3.40.50.300">
    <property type="entry name" value="P-loop containing nucleotide triphosphate hydrolases"/>
    <property type="match status" value="1"/>
</dbReference>
<dbReference type="SUPFAM" id="SSF52540">
    <property type="entry name" value="P-loop containing nucleoside triphosphate hydrolases"/>
    <property type="match status" value="1"/>
</dbReference>
<dbReference type="Pfam" id="PF24883">
    <property type="entry name" value="NPHP3_N"/>
    <property type="match status" value="1"/>
</dbReference>
<dbReference type="SMART" id="SM00320">
    <property type="entry name" value="WD40"/>
    <property type="match status" value="11"/>
</dbReference>
<dbReference type="SUPFAM" id="SSF50978">
    <property type="entry name" value="WD40 repeat-like"/>
    <property type="match status" value="2"/>
</dbReference>
<evidence type="ECO:0000313" key="6">
    <source>
        <dbReference type="Proteomes" id="UP000283269"/>
    </source>
</evidence>
<accession>A0A409X249</accession>
<dbReference type="InterPro" id="IPR020472">
    <property type="entry name" value="WD40_PAC1"/>
</dbReference>
<evidence type="ECO:0000256" key="1">
    <source>
        <dbReference type="ARBA" id="ARBA00022574"/>
    </source>
</evidence>
<name>A0A409X249_PSICY</name>
<evidence type="ECO:0000313" key="5">
    <source>
        <dbReference type="EMBL" id="PPQ84827.1"/>
    </source>
</evidence>
<reference evidence="5 6" key="1">
    <citation type="journal article" date="2018" name="Evol. Lett.">
        <title>Horizontal gene cluster transfer increased hallucinogenic mushroom diversity.</title>
        <authorList>
            <person name="Reynolds H.T."/>
            <person name="Vijayakumar V."/>
            <person name="Gluck-Thaler E."/>
            <person name="Korotkin H.B."/>
            <person name="Matheny P.B."/>
            <person name="Slot J.C."/>
        </authorList>
    </citation>
    <scope>NUCLEOTIDE SEQUENCE [LARGE SCALE GENOMIC DNA]</scope>
    <source>
        <strain evidence="5 6">2631</strain>
    </source>
</reference>
<feature type="repeat" description="WD" evidence="3">
    <location>
        <begin position="1317"/>
        <end position="1358"/>
    </location>
</feature>
<dbReference type="InterPro" id="IPR001680">
    <property type="entry name" value="WD40_rpt"/>
</dbReference>
<keyword evidence="2" id="KW-0677">Repeat</keyword>
<feature type="repeat" description="WD" evidence="3">
    <location>
        <begin position="939"/>
        <end position="980"/>
    </location>
</feature>
<dbReference type="CDD" id="cd00200">
    <property type="entry name" value="WD40"/>
    <property type="match status" value="2"/>
</dbReference>
<keyword evidence="6" id="KW-1185">Reference proteome</keyword>
<dbReference type="PRINTS" id="PR00320">
    <property type="entry name" value="GPROTEINBRPT"/>
</dbReference>
<dbReference type="InterPro" id="IPR056884">
    <property type="entry name" value="NPHP3-like_N"/>
</dbReference>
<feature type="repeat" description="WD" evidence="3">
    <location>
        <begin position="1107"/>
        <end position="1148"/>
    </location>
</feature>
<feature type="repeat" description="WD" evidence="3">
    <location>
        <begin position="1233"/>
        <end position="1274"/>
    </location>
</feature>
<dbReference type="Proteomes" id="UP000283269">
    <property type="component" value="Unassembled WGS sequence"/>
</dbReference>
<dbReference type="InterPro" id="IPR027417">
    <property type="entry name" value="P-loop_NTPase"/>
</dbReference>
<dbReference type="InterPro" id="IPR059179">
    <property type="entry name" value="MLKL-like_MCAfunc"/>
</dbReference>
<dbReference type="PANTHER" id="PTHR22847">
    <property type="entry name" value="WD40 REPEAT PROTEIN"/>
    <property type="match status" value="1"/>
</dbReference>
<feature type="repeat" description="WD" evidence="3">
    <location>
        <begin position="1065"/>
        <end position="1106"/>
    </location>
</feature>
<feature type="repeat" description="WD" evidence="3">
    <location>
        <begin position="1149"/>
        <end position="1181"/>
    </location>
</feature>
<dbReference type="PROSITE" id="PS50082">
    <property type="entry name" value="WD_REPEATS_2"/>
    <property type="match status" value="11"/>
</dbReference>
<gene>
    <name evidence="5" type="ORF">CVT25_015121</name>
</gene>
<dbReference type="STRING" id="93625.A0A409X249"/>
<feature type="repeat" description="WD" evidence="3">
    <location>
        <begin position="981"/>
        <end position="1022"/>
    </location>
</feature>
<feature type="repeat" description="WD" evidence="3">
    <location>
        <begin position="1275"/>
        <end position="1316"/>
    </location>
</feature>
<dbReference type="PROSITE" id="PS00678">
    <property type="entry name" value="WD_REPEATS_1"/>
    <property type="match status" value="8"/>
</dbReference>
<sequence length="1454" mass="160650">MSDSPQKKKRTTFRLLSSIKKRFHLGRSLSNQVGTPSAASIVEANNGPHLAVSPPAVTASAIQSRNFEPQTDHYMAIGGLPPTSVNSEIPLSRTESVGSTVYEGLKTVVQALHDCSDIFLPLKTATGVLLTIIKTFETVSGNLKELEDLKVKLEAILEIVRKYQKYNSLRAIDHRINVFCRAIELQLKAVEDLQGHSLLTATVTGTKDANAILKAFRNLSRLCDIFQIDTQLNIEETVTNIDDVVKVISERLNSSESPYQSTFHFVMANVHTIIDSIDKLNNEMISYKTRNSSYGDPTGCMSGTRVKILADLETWALNEDSSKVYWMVGMAGTGKSTISHTLCEILDGKNMLGGSFFASRASDKANNPRLIVLAIAYALARASPSIKCEVVKAIEDEPALVEPTYINLNEQFKKLVYDPIQMTVGKMARIYKTVVIDGVDECINLGVVSSLIKLILQAAPDIPLKIFIATRDETLIRNVFYSKDLPELPDVFYLHEVEKDVVKNDIEKYLIKSLAGVQEQRHLGQASDGWPPQAELSLLSNPSGTLFIYAATAIRFIDDEDYKSRLSVMIGSNSGFRSNLPTAMIDNLYRRILEQACERKLPSEIHRMRETLATIVFLRNPLTIQGISSLLARDISASLSRLTSLIYIPHDDQAAVTPFHASFPDFVTDPTRCSRQDFPSFPALDSQEGHGMLALKCLECMNRSLKYNICNVPLEATVSRREATNLPTHMGNISEAVKYSCLYWTSHLAEICPYFDVDFVAIQPHPTYVFDQAMVVKLIDVLWEFLHRHLLHWIECLSVLGELQTGVKSLQSATASLSHLITAYPQCHHLQLLVGDTRRCLQLNFECIRKHCFEIYHSALVWIPTNSLIREVYASDVNRVPKLILGQSNLWGSTEIVMPNSSAVQSVALTRDGSSIASGSSNKTVQIWSATTGEVKAELKGHTDLVRSVAFSQDGSRVISGSHDRTVRIWNTTTGEVEAELKGHTGLVTSVAFSQDGSRIASGSHDKTVRIWNTITSQVEAELKDHTDWVTSVAFSPDGSRVISGSQNNTIWIWNLLTSEVEVELKGHKGTATCVAFSQDGSRVVSGSHDKTVKIWNTTTGEVEAELKGHMDWVRSVAFSQDGRKIASGSHDRTVRIWNVTTGEVEAELKGHTDWVTSVAFSQDGSQIASGSYDRTVRIWNTTIGKVEGELKDHTDWVTCVAFSQDGSRVVSGSDDKTARIWNTTTGEVEAELNGHTDWVRCVALSPDGSRAVSGSHDKTLRIWNTETGEVEAELKGHTDWVISVAFSYDGSQIASGSHDGTVRIWNTMTGQVEAELTGHTDWVTSVAFSEDGSRVVSGSDDMTVRIWNLTTGEVEKMIEKMTSLTIKLPDSTTVHSTTEGAGKFHIVYPVQANVGISPTLSLYDDNQWIVGPHYDCWIPSEEKDFISSSFSGLRACLGYSSGRVVILDMTLMV</sequence>
<feature type="domain" description="Nephrocystin 3-like N-terminal" evidence="4">
    <location>
        <begin position="312"/>
        <end position="471"/>
    </location>
</feature>